<reference evidence="2 3" key="1">
    <citation type="submission" date="2016-11" db="EMBL/GenBank/DDBJ databases">
        <title>Draft Genome Assembly of Colletotrichum chlorophyti a pathogen of herbaceous plants.</title>
        <authorList>
            <person name="Gan P."/>
            <person name="Narusaka M."/>
            <person name="Tsushima A."/>
            <person name="Narusaka Y."/>
            <person name="Takano Y."/>
            <person name="Shirasu K."/>
        </authorList>
    </citation>
    <scope>NUCLEOTIDE SEQUENCE [LARGE SCALE GENOMIC DNA]</scope>
    <source>
        <strain evidence="2 3">NTL11</strain>
    </source>
</reference>
<evidence type="ECO:0000313" key="2">
    <source>
        <dbReference type="EMBL" id="OLN85069.1"/>
    </source>
</evidence>
<proteinExistence type="predicted"/>
<comment type="caution">
    <text evidence="2">The sequence shown here is derived from an EMBL/GenBank/DDBJ whole genome shotgun (WGS) entry which is preliminary data.</text>
</comment>
<dbReference type="OrthoDB" id="4832625at2759"/>
<sequence>MQIRTITAGLLAFAATASATPIMGNINMYYDPNSDCSEYPVDGISLAIPPYYIGQCHTVPMGMNNVTYKRFSGQGIQPAFTFELYTNKNCSSESLATKDSGVCVSDIQAYIPRRSDGF</sequence>
<keyword evidence="1" id="KW-0732">Signal</keyword>
<accession>A0A1Q8RL68</accession>
<keyword evidence="3" id="KW-1185">Reference proteome</keyword>
<name>A0A1Q8RL68_9PEZI</name>
<protein>
    <submittedName>
        <fullName evidence="2">Uncharacterized protein</fullName>
    </submittedName>
</protein>
<feature type="chain" id="PRO_5013113381" evidence="1">
    <location>
        <begin position="20"/>
        <end position="118"/>
    </location>
</feature>
<dbReference type="Proteomes" id="UP000186583">
    <property type="component" value="Unassembled WGS sequence"/>
</dbReference>
<evidence type="ECO:0000313" key="3">
    <source>
        <dbReference type="Proteomes" id="UP000186583"/>
    </source>
</evidence>
<evidence type="ECO:0000256" key="1">
    <source>
        <dbReference type="SAM" id="SignalP"/>
    </source>
</evidence>
<organism evidence="2 3">
    <name type="scientific">Colletotrichum chlorophyti</name>
    <dbReference type="NCBI Taxonomy" id="708187"/>
    <lineage>
        <taxon>Eukaryota</taxon>
        <taxon>Fungi</taxon>
        <taxon>Dikarya</taxon>
        <taxon>Ascomycota</taxon>
        <taxon>Pezizomycotina</taxon>
        <taxon>Sordariomycetes</taxon>
        <taxon>Hypocreomycetidae</taxon>
        <taxon>Glomerellales</taxon>
        <taxon>Glomerellaceae</taxon>
        <taxon>Colletotrichum</taxon>
    </lineage>
</organism>
<feature type="signal peptide" evidence="1">
    <location>
        <begin position="1"/>
        <end position="19"/>
    </location>
</feature>
<dbReference type="AlphaFoldDB" id="A0A1Q8RL68"/>
<gene>
    <name evidence="2" type="ORF">CCHL11_10247</name>
</gene>
<dbReference type="EMBL" id="MPGH01000184">
    <property type="protein sequence ID" value="OLN85069.1"/>
    <property type="molecule type" value="Genomic_DNA"/>
</dbReference>